<dbReference type="RefSeq" id="WP_149770391.1">
    <property type="nucleotide sequence ID" value="NZ_VDFQ02000004.1"/>
</dbReference>
<proteinExistence type="predicted"/>
<keyword evidence="2" id="KW-0378">Hydrolase</keyword>
<dbReference type="GO" id="GO:0016298">
    <property type="term" value="F:lipase activity"/>
    <property type="evidence" value="ECO:0007669"/>
    <property type="project" value="TreeGrafter"/>
</dbReference>
<sequence>MKKLARLLAVAAATILALTAVPGPADAAWVNPFPRPMRFAPLGEDSSFPAAFARSLIDADRNPIGANVWSCKPSSKHPNPVVLVHGTWENAYNNWNGLSPVLKDQGYCVYALNYGNTTGIPFLNGTGDMIASAQEIGPFVDRVLASTGAQKVDLIGHSQGGATARFYANKIGGAAKVGQVIAIAPSNHPTTLSGITDLGKTLRLFGLAMDLLELVQMPAAQQQADKSPAPQSPFYQQLNGAGETVPGIRYTVIATQYDEVVTPWRQAFIVGGGSAVDNIHLQDVCGIDLSEHLSITYSKNVAQIVMNKLEPAKQHRVWCYPQAPFTGNMQLIG</sequence>
<evidence type="ECO:0000313" key="3">
    <source>
        <dbReference type="Proteomes" id="UP000307768"/>
    </source>
</evidence>
<evidence type="ECO:0000313" key="2">
    <source>
        <dbReference type="EMBL" id="KAA1422440.1"/>
    </source>
</evidence>
<comment type="caution">
    <text evidence="2">The sequence shown here is derived from an EMBL/GenBank/DDBJ whole genome shotgun (WGS) entry which is preliminary data.</text>
</comment>
<dbReference type="OrthoDB" id="8871309at2"/>
<gene>
    <name evidence="2" type="ORF">FE697_014945</name>
</gene>
<reference evidence="2 3" key="1">
    <citation type="submission" date="2019-09" db="EMBL/GenBank/DDBJ databases">
        <title>Mumia zhuanghuii sp. nov. isolated from the intestinal contents of plateau pika (Ochotona curzoniae) in the Qinghai-Tibet plateau of China.</title>
        <authorList>
            <person name="Tian Z."/>
        </authorList>
    </citation>
    <scope>NUCLEOTIDE SEQUENCE [LARGE SCALE GENOMIC DNA]</scope>
    <source>
        <strain evidence="3">350</strain>
    </source>
</reference>
<dbReference type="SUPFAM" id="SSF53474">
    <property type="entry name" value="alpha/beta-Hydrolases"/>
    <property type="match status" value="1"/>
</dbReference>
<feature type="chain" id="PRO_5024276527" evidence="1">
    <location>
        <begin position="28"/>
        <end position="333"/>
    </location>
</feature>
<protein>
    <submittedName>
        <fullName evidence="2">Alpha/beta fold hydrolase</fullName>
    </submittedName>
</protein>
<dbReference type="EMBL" id="VDFQ02000004">
    <property type="protein sequence ID" value="KAA1422440.1"/>
    <property type="molecule type" value="Genomic_DNA"/>
</dbReference>
<organism evidence="2 3">
    <name type="scientific">Mumia zhuanghuii</name>
    <dbReference type="NCBI Taxonomy" id="2585211"/>
    <lineage>
        <taxon>Bacteria</taxon>
        <taxon>Bacillati</taxon>
        <taxon>Actinomycetota</taxon>
        <taxon>Actinomycetes</taxon>
        <taxon>Propionibacteriales</taxon>
        <taxon>Nocardioidaceae</taxon>
        <taxon>Mumia</taxon>
    </lineage>
</organism>
<dbReference type="PANTHER" id="PTHR32015">
    <property type="entry name" value="FASTING INDUCED LIPASE"/>
    <property type="match status" value="1"/>
</dbReference>
<accession>A0A5Q6RWS5</accession>
<dbReference type="PANTHER" id="PTHR32015:SF1">
    <property type="entry name" value="LIPASE"/>
    <property type="match status" value="1"/>
</dbReference>
<dbReference type="InterPro" id="IPR029058">
    <property type="entry name" value="AB_hydrolase_fold"/>
</dbReference>
<dbReference type="GO" id="GO:0016042">
    <property type="term" value="P:lipid catabolic process"/>
    <property type="evidence" value="ECO:0007669"/>
    <property type="project" value="InterPro"/>
</dbReference>
<dbReference type="Proteomes" id="UP000307768">
    <property type="component" value="Unassembled WGS sequence"/>
</dbReference>
<dbReference type="Gene3D" id="3.40.50.1820">
    <property type="entry name" value="alpha/beta hydrolase"/>
    <property type="match status" value="1"/>
</dbReference>
<dbReference type="AlphaFoldDB" id="A0A5Q6RWS5"/>
<evidence type="ECO:0000256" key="1">
    <source>
        <dbReference type="SAM" id="SignalP"/>
    </source>
</evidence>
<dbReference type="InterPro" id="IPR002918">
    <property type="entry name" value="Lipase_EstA/Esterase_EstB"/>
</dbReference>
<feature type="signal peptide" evidence="1">
    <location>
        <begin position="1"/>
        <end position="27"/>
    </location>
</feature>
<keyword evidence="1" id="KW-0732">Signal</keyword>
<dbReference type="Pfam" id="PF01674">
    <property type="entry name" value="Lipase_2"/>
    <property type="match status" value="1"/>
</dbReference>
<name>A0A5Q6RWS5_9ACTN</name>